<evidence type="ECO:0008006" key="4">
    <source>
        <dbReference type="Google" id="ProtNLM"/>
    </source>
</evidence>
<dbReference type="CDD" id="cd00303">
    <property type="entry name" value="retropepsin_like"/>
    <property type="match status" value="1"/>
</dbReference>
<accession>A0AAD4YVT6</accession>
<protein>
    <recommendedName>
        <fullName evidence="4">Retrotransposon gag domain-containing protein</fullName>
    </recommendedName>
</protein>
<dbReference type="PANTHER" id="PTHR15503">
    <property type="entry name" value="LDOC1 RELATED"/>
    <property type="match status" value="1"/>
</dbReference>
<dbReference type="Pfam" id="PF08284">
    <property type="entry name" value="RVP_2"/>
    <property type="match status" value="1"/>
</dbReference>
<reference evidence="2 3" key="1">
    <citation type="journal article" date="2022" name="G3 (Bethesda)">
        <title>Whole-genome sequence and methylome profiling of the almond [Prunus dulcis (Mill.) D.A. Webb] cultivar 'Nonpareil'.</title>
        <authorList>
            <person name="D'Amico-Willman K.M."/>
            <person name="Ouma W.Z."/>
            <person name="Meulia T."/>
            <person name="Sideli G.M."/>
            <person name="Gradziel T.M."/>
            <person name="Fresnedo-Ramirez J."/>
        </authorList>
    </citation>
    <scope>NUCLEOTIDE SEQUENCE [LARGE SCALE GENOMIC DNA]</scope>
    <source>
        <strain evidence="2">Clone GOH B32 T37-40</strain>
    </source>
</reference>
<feature type="region of interest" description="Disordered" evidence="1">
    <location>
        <begin position="114"/>
        <end position="136"/>
    </location>
</feature>
<proteinExistence type="predicted"/>
<gene>
    <name evidence="2" type="ORF">L3X38_032211</name>
</gene>
<dbReference type="Gene3D" id="2.40.70.10">
    <property type="entry name" value="Acid Proteases"/>
    <property type="match status" value="1"/>
</dbReference>
<sequence length="300" mass="34971">MPAQPPPPPFVKGAGENKLKTLPPWQEPELHEAEFQRIFYDQFYLRSYWETKRAESLKLRQDSMTVLEYEYKFNELSKVAVGQVIQIRFWKWEIWTQTNLELELKSTVRQYHNTGNSSQEGAKCWRSDSRTQRRHRPPRTLPRVCYLFFVIVHVFSIDLGATHSFVVRSFAPYASVRLKPISRGFSISLPTWDVLVANMVFKGSQVEVGEVVLEANLIPLDIVDLDVIRGMDWLARHHASIDYFQNELCFEVSLCLISTLTEKLLLRRGVQCKSFWMCFFDDLPRLPPSTTIAISNLPRK</sequence>
<name>A0AAD4YVT6_PRUDU</name>
<keyword evidence="3" id="KW-1185">Reference proteome</keyword>
<evidence type="ECO:0000313" key="2">
    <source>
        <dbReference type="EMBL" id="KAI5323139.1"/>
    </source>
</evidence>
<dbReference type="PANTHER" id="PTHR15503:SF45">
    <property type="entry name" value="RNA-DIRECTED DNA POLYMERASE HOMOLOG"/>
    <property type="match status" value="1"/>
</dbReference>
<comment type="caution">
    <text evidence="2">The sequence shown here is derived from an EMBL/GenBank/DDBJ whole genome shotgun (WGS) entry which is preliminary data.</text>
</comment>
<dbReference type="Proteomes" id="UP001054821">
    <property type="component" value="Chromosome 6"/>
</dbReference>
<evidence type="ECO:0000256" key="1">
    <source>
        <dbReference type="SAM" id="MobiDB-lite"/>
    </source>
</evidence>
<dbReference type="InterPro" id="IPR021109">
    <property type="entry name" value="Peptidase_aspartic_dom_sf"/>
</dbReference>
<dbReference type="InterPro" id="IPR032567">
    <property type="entry name" value="RTL1-rel"/>
</dbReference>
<dbReference type="EMBL" id="JAJFAZ020000006">
    <property type="protein sequence ID" value="KAI5323139.1"/>
    <property type="molecule type" value="Genomic_DNA"/>
</dbReference>
<organism evidence="2 3">
    <name type="scientific">Prunus dulcis</name>
    <name type="common">Almond</name>
    <name type="synonym">Amygdalus dulcis</name>
    <dbReference type="NCBI Taxonomy" id="3755"/>
    <lineage>
        <taxon>Eukaryota</taxon>
        <taxon>Viridiplantae</taxon>
        <taxon>Streptophyta</taxon>
        <taxon>Embryophyta</taxon>
        <taxon>Tracheophyta</taxon>
        <taxon>Spermatophyta</taxon>
        <taxon>Magnoliopsida</taxon>
        <taxon>eudicotyledons</taxon>
        <taxon>Gunneridae</taxon>
        <taxon>Pentapetalae</taxon>
        <taxon>rosids</taxon>
        <taxon>fabids</taxon>
        <taxon>Rosales</taxon>
        <taxon>Rosaceae</taxon>
        <taxon>Amygdaloideae</taxon>
        <taxon>Amygdaleae</taxon>
        <taxon>Prunus</taxon>
    </lineage>
</organism>
<evidence type="ECO:0000313" key="3">
    <source>
        <dbReference type="Proteomes" id="UP001054821"/>
    </source>
</evidence>
<dbReference type="AlphaFoldDB" id="A0AAD4YVT6"/>